<comment type="caution">
    <text evidence="1">The sequence shown here is derived from an EMBL/GenBank/DDBJ whole genome shotgun (WGS) entry which is preliminary data.</text>
</comment>
<dbReference type="EMBL" id="JAPUUL010000512">
    <property type="protein sequence ID" value="KAJ8130385.1"/>
    <property type="molecule type" value="Genomic_DNA"/>
</dbReference>
<reference evidence="1" key="1">
    <citation type="submission" date="2022-12" db="EMBL/GenBank/DDBJ databases">
        <title>Genome Sequence of Lasiodiplodia mahajangana.</title>
        <authorList>
            <person name="Buettner E."/>
        </authorList>
    </citation>
    <scope>NUCLEOTIDE SEQUENCE</scope>
    <source>
        <strain evidence="1">VT137</strain>
    </source>
</reference>
<gene>
    <name evidence="1" type="ORF">O1611_g3247</name>
</gene>
<organism evidence="1 2">
    <name type="scientific">Lasiodiplodia mahajangana</name>
    <dbReference type="NCBI Taxonomy" id="1108764"/>
    <lineage>
        <taxon>Eukaryota</taxon>
        <taxon>Fungi</taxon>
        <taxon>Dikarya</taxon>
        <taxon>Ascomycota</taxon>
        <taxon>Pezizomycotina</taxon>
        <taxon>Dothideomycetes</taxon>
        <taxon>Dothideomycetes incertae sedis</taxon>
        <taxon>Botryosphaeriales</taxon>
        <taxon>Botryosphaeriaceae</taxon>
        <taxon>Lasiodiplodia</taxon>
    </lineage>
</organism>
<name>A0ACC2JSC9_9PEZI</name>
<accession>A0ACC2JSC9</accession>
<keyword evidence="2" id="KW-1185">Reference proteome</keyword>
<evidence type="ECO:0000313" key="1">
    <source>
        <dbReference type="EMBL" id="KAJ8130385.1"/>
    </source>
</evidence>
<proteinExistence type="predicted"/>
<sequence length="203" mass="21816">MVRVGGGWSDLGEYLRDYAIHHGSRSKGEGKVEVTDAVPAASKRPGSSPASRPGSALDSPMTPLTVRKTRKSPGEEGVPKAPKTPLAKASALQDNANTPASEASVKSRASSHVDWDEEDSSLGLAGPKPAKRRDIDNESRAWIESMKQKVRLASGERIVTSASSEQLRSLSSSQAQGQQRKIPDERFGEIGKVGSTKRLFRRN</sequence>
<evidence type="ECO:0000313" key="2">
    <source>
        <dbReference type="Proteomes" id="UP001153332"/>
    </source>
</evidence>
<protein>
    <submittedName>
        <fullName evidence="1">Uncharacterized protein</fullName>
    </submittedName>
</protein>
<dbReference type="Proteomes" id="UP001153332">
    <property type="component" value="Unassembled WGS sequence"/>
</dbReference>